<comment type="caution">
    <text evidence="1">The sequence shown here is derived from an EMBL/GenBank/DDBJ whole genome shotgun (WGS) entry which is preliminary data.</text>
</comment>
<accession>A0AA88N895</accession>
<dbReference type="EMBL" id="JAUPFM010000004">
    <property type="protein sequence ID" value="KAK2853927.1"/>
    <property type="molecule type" value="Genomic_DNA"/>
</dbReference>
<gene>
    <name evidence="1" type="ORF">Q5P01_006588</name>
</gene>
<organism evidence="1 2">
    <name type="scientific">Channa striata</name>
    <name type="common">Snakehead murrel</name>
    <name type="synonym">Ophicephalus striatus</name>
    <dbReference type="NCBI Taxonomy" id="64152"/>
    <lineage>
        <taxon>Eukaryota</taxon>
        <taxon>Metazoa</taxon>
        <taxon>Chordata</taxon>
        <taxon>Craniata</taxon>
        <taxon>Vertebrata</taxon>
        <taxon>Euteleostomi</taxon>
        <taxon>Actinopterygii</taxon>
        <taxon>Neopterygii</taxon>
        <taxon>Teleostei</taxon>
        <taxon>Neoteleostei</taxon>
        <taxon>Acanthomorphata</taxon>
        <taxon>Anabantaria</taxon>
        <taxon>Anabantiformes</taxon>
        <taxon>Channoidei</taxon>
        <taxon>Channidae</taxon>
        <taxon>Channa</taxon>
    </lineage>
</organism>
<reference evidence="1" key="1">
    <citation type="submission" date="2023-07" db="EMBL/GenBank/DDBJ databases">
        <title>Chromosome-level Genome Assembly of Striped Snakehead (Channa striata).</title>
        <authorList>
            <person name="Liu H."/>
        </authorList>
    </citation>
    <scope>NUCLEOTIDE SEQUENCE</scope>
    <source>
        <strain evidence="1">Gz</strain>
        <tissue evidence="1">Muscle</tissue>
    </source>
</reference>
<evidence type="ECO:0000313" key="2">
    <source>
        <dbReference type="Proteomes" id="UP001187415"/>
    </source>
</evidence>
<protein>
    <submittedName>
        <fullName evidence="1">Uncharacterized protein</fullName>
    </submittedName>
</protein>
<dbReference type="AlphaFoldDB" id="A0AA88N895"/>
<keyword evidence="2" id="KW-1185">Reference proteome</keyword>
<dbReference type="Proteomes" id="UP001187415">
    <property type="component" value="Unassembled WGS sequence"/>
</dbReference>
<proteinExistence type="predicted"/>
<name>A0AA88N895_CHASR</name>
<sequence>MVYLQQMLHDCRNEALSPERKDGRQQQQCCKEQTWPMSSDQVFGGDNQSSHGWFCLISMFQYPGQGTLTLIDRFSQLWAPAATVPYRNKAMPPNPPPHYIPPPCHASLLYPPPILSL</sequence>
<evidence type="ECO:0000313" key="1">
    <source>
        <dbReference type="EMBL" id="KAK2853927.1"/>
    </source>
</evidence>